<reference evidence="1 2" key="1">
    <citation type="journal article" date="2024" name="Science">
        <title>Giant polyketide synthase enzymes in the biosynthesis of giant marine polyether toxins.</title>
        <authorList>
            <person name="Fallon T.R."/>
            <person name="Shende V.V."/>
            <person name="Wierzbicki I.H."/>
            <person name="Pendleton A.L."/>
            <person name="Watervoot N.F."/>
            <person name="Auber R.P."/>
            <person name="Gonzalez D.J."/>
            <person name="Wisecaver J.H."/>
            <person name="Moore B.S."/>
        </authorList>
    </citation>
    <scope>NUCLEOTIDE SEQUENCE [LARGE SCALE GENOMIC DNA]</scope>
    <source>
        <strain evidence="1 2">12B1</strain>
    </source>
</reference>
<name>A0AB34IME1_PRYPA</name>
<proteinExistence type="predicted"/>
<evidence type="ECO:0008006" key="3">
    <source>
        <dbReference type="Google" id="ProtNLM"/>
    </source>
</evidence>
<evidence type="ECO:0000313" key="1">
    <source>
        <dbReference type="EMBL" id="KAL1500342.1"/>
    </source>
</evidence>
<evidence type="ECO:0000313" key="2">
    <source>
        <dbReference type="Proteomes" id="UP001515480"/>
    </source>
</evidence>
<gene>
    <name evidence="1" type="ORF">AB1Y20_013006</name>
</gene>
<accession>A0AB34IME1</accession>
<sequence length="93" mass="10154">MIRRPRDHRALLLLAPVPDSAEPASVDTSLPFTAKMVKGRWLYGCHRVSSQGPSTRWFGEKTFMPNDLASAHFSALRVAFSPNASPNAPPPAP</sequence>
<dbReference type="AlphaFoldDB" id="A0AB34IME1"/>
<organism evidence="1 2">
    <name type="scientific">Prymnesium parvum</name>
    <name type="common">Toxic golden alga</name>
    <dbReference type="NCBI Taxonomy" id="97485"/>
    <lineage>
        <taxon>Eukaryota</taxon>
        <taxon>Haptista</taxon>
        <taxon>Haptophyta</taxon>
        <taxon>Prymnesiophyceae</taxon>
        <taxon>Prymnesiales</taxon>
        <taxon>Prymnesiaceae</taxon>
        <taxon>Prymnesium</taxon>
    </lineage>
</organism>
<keyword evidence="2" id="KW-1185">Reference proteome</keyword>
<comment type="caution">
    <text evidence="1">The sequence shown here is derived from an EMBL/GenBank/DDBJ whole genome shotgun (WGS) entry which is preliminary data.</text>
</comment>
<protein>
    <recommendedName>
        <fullName evidence="3">Beta-galactosidase</fullName>
    </recommendedName>
</protein>
<dbReference type="EMBL" id="JBGBPQ010000023">
    <property type="protein sequence ID" value="KAL1500342.1"/>
    <property type="molecule type" value="Genomic_DNA"/>
</dbReference>
<dbReference type="Proteomes" id="UP001515480">
    <property type="component" value="Unassembled WGS sequence"/>
</dbReference>